<evidence type="ECO:0000256" key="1">
    <source>
        <dbReference type="SAM" id="Phobius"/>
    </source>
</evidence>
<keyword evidence="2" id="KW-0732">Signal</keyword>
<protein>
    <recommendedName>
        <fullName evidence="5">DUF4134 domain-containing protein</fullName>
    </recommendedName>
</protein>
<dbReference type="AlphaFoldDB" id="A0A1F8EV96"/>
<proteinExistence type="predicted"/>
<evidence type="ECO:0000313" key="4">
    <source>
        <dbReference type="Proteomes" id="UP000177507"/>
    </source>
</evidence>
<comment type="caution">
    <text evidence="3">The sequence shown here is derived from an EMBL/GenBank/DDBJ whole genome shotgun (WGS) entry which is preliminary data.</text>
</comment>
<dbReference type="EMBL" id="MGJI01000017">
    <property type="protein sequence ID" value="OGN04781.1"/>
    <property type="molecule type" value="Genomic_DNA"/>
</dbReference>
<feature type="transmembrane region" description="Helical" evidence="1">
    <location>
        <begin position="90"/>
        <end position="111"/>
    </location>
</feature>
<feature type="signal peptide" evidence="2">
    <location>
        <begin position="1"/>
        <end position="25"/>
    </location>
</feature>
<reference evidence="3 4" key="1">
    <citation type="journal article" date="2016" name="Nat. Commun.">
        <title>Thousands of microbial genomes shed light on interconnected biogeochemical processes in an aquifer system.</title>
        <authorList>
            <person name="Anantharaman K."/>
            <person name="Brown C.T."/>
            <person name="Hug L.A."/>
            <person name="Sharon I."/>
            <person name="Castelle C.J."/>
            <person name="Probst A.J."/>
            <person name="Thomas B.C."/>
            <person name="Singh A."/>
            <person name="Wilkins M.J."/>
            <person name="Karaoz U."/>
            <person name="Brodie E.L."/>
            <person name="Williams K.H."/>
            <person name="Hubbard S.S."/>
            <person name="Banfield J.F."/>
        </authorList>
    </citation>
    <scope>NUCLEOTIDE SEQUENCE [LARGE SCALE GENOMIC DNA]</scope>
</reference>
<dbReference type="STRING" id="1802668.A2831_01945"/>
<gene>
    <name evidence="3" type="ORF">A2831_01945</name>
</gene>
<evidence type="ECO:0000313" key="3">
    <source>
        <dbReference type="EMBL" id="OGN04781.1"/>
    </source>
</evidence>
<dbReference type="InterPro" id="IPR043993">
    <property type="entry name" value="T4SS_pilin"/>
</dbReference>
<name>A0A1F8EV96_9BACT</name>
<keyword evidence="1" id="KW-1133">Transmembrane helix</keyword>
<dbReference type="Proteomes" id="UP000177507">
    <property type="component" value="Unassembled WGS sequence"/>
</dbReference>
<accession>A0A1F8EV96</accession>
<feature type="chain" id="PRO_5009535358" description="DUF4134 domain-containing protein" evidence="2">
    <location>
        <begin position="26"/>
        <end position="121"/>
    </location>
</feature>
<keyword evidence="1" id="KW-0472">Membrane</keyword>
<keyword evidence="1" id="KW-0812">Transmembrane</keyword>
<evidence type="ECO:0008006" key="5">
    <source>
        <dbReference type="Google" id="ProtNLM"/>
    </source>
</evidence>
<organism evidence="3 4">
    <name type="scientific">Candidatus Yanofskybacteria bacterium RIFCSPHIGHO2_01_FULL_44_17</name>
    <dbReference type="NCBI Taxonomy" id="1802668"/>
    <lineage>
        <taxon>Bacteria</taxon>
        <taxon>Candidatus Yanofskyibacteriota</taxon>
    </lineage>
</organism>
<dbReference type="Pfam" id="PF18895">
    <property type="entry name" value="T4SS_pilin"/>
    <property type="match status" value="1"/>
</dbReference>
<evidence type="ECO:0000256" key="2">
    <source>
        <dbReference type="SAM" id="SignalP"/>
    </source>
</evidence>
<sequence>MNKLKQIGKFIIPAAALLLPVMSLAAITQPDINLGGTAITLDEVIDRIEQVANFLIIISVIIAVIFIIWGGIKYMTSSGDPKKAEAARGVIINGIIGAAVVLGVGVILNTVKGLLARTFFN</sequence>
<feature type="transmembrane region" description="Helical" evidence="1">
    <location>
        <begin position="50"/>
        <end position="69"/>
    </location>
</feature>